<evidence type="ECO:0008006" key="4">
    <source>
        <dbReference type="Google" id="ProtNLM"/>
    </source>
</evidence>
<evidence type="ECO:0000313" key="3">
    <source>
        <dbReference type="Proteomes" id="UP000050969"/>
    </source>
</evidence>
<reference evidence="2 3" key="1">
    <citation type="journal article" date="2015" name="Genome Announc.">
        <title>Expanding the biotechnology potential of lactobacilli through comparative genomics of 213 strains and associated genera.</title>
        <authorList>
            <person name="Sun Z."/>
            <person name="Harris H.M."/>
            <person name="McCann A."/>
            <person name="Guo C."/>
            <person name="Argimon S."/>
            <person name="Zhang W."/>
            <person name="Yang X."/>
            <person name="Jeffery I.B."/>
            <person name="Cooney J.C."/>
            <person name="Kagawa T.F."/>
            <person name="Liu W."/>
            <person name="Song Y."/>
            <person name="Salvetti E."/>
            <person name="Wrobel A."/>
            <person name="Rasinkangas P."/>
            <person name="Parkhill J."/>
            <person name="Rea M.C."/>
            <person name="O'Sullivan O."/>
            <person name="Ritari J."/>
            <person name="Douillard F.P."/>
            <person name="Paul Ross R."/>
            <person name="Yang R."/>
            <person name="Briner A.E."/>
            <person name="Felis G.E."/>
            <person name="de Vos W.M."/>
            <person name="Barrangou R."/>
            <person name="Klaenhammer T.R."/>
            <person name="Caufield P.W."/>
            <person name="Cui Y."/>
            <person name="Zhang H."/>
            <person name="O'Toole P.W."/>
        </authorList>
    </citation>
    <scope>NUCLEOTIDE SEQUENCE [LARGE SCALE GENOMIC DNA]</scope>
    <source>
        <strain evidence="2 3">DSM 24301</strain>
    </source>
</reference>
<keyword evidence="1" id="KW-1133">Transmembrane helix</keyword>
<dbReference type="STRING" id="1293598.IV56_GL001727"/>
<dbReference type="Pfam" id="PF07314">
    <property type="entry name" value="Lit"/>
    <property type="match status" value="1"/>
</dbReference>
<gene>
    <name evidence="2" type="ORF">IV56_GL001727</name>
</gene>
<keyword evidence="1" id="KW-0472">Membrane</keyword>
<dbReference type="AlphaFoldDB" id="A0A0R2N1P8"/>
<dbReference type="NCBIfam" id="TIGR01906">
    <property type="entry name" value="integ_TIGR01906"/>
    <property type="match status" value="1"/>
</dbReference>
<feature type="transmembrane region" description="Helical" evidence="1">
    <location>
        <begin position="88"/>
        <end position="108"/>
    </location>
</feature>
<dbReference type="EMBL" id="JQCE01000006">
    <property type="protein sequence ID" value="KRO17933.1"/>
    <property type="molecule type" value="Genomic_DNA"/>
</dbReference>
<evidence type="ECO:0000313" key="2">
    <source>
        <dbReference type="EMBL" id="KRO17933.1"/>
    </source>
</evidence>
<keyword evidence="1" id="KW-0812">Transmembrane</keyword>
<name>A0A0R2N1P8_9LACO</name>
<sequence>MHFDHLDQIANLSFGRLNQNYWQLMLYLVVPWISPLKMRDFPVSVSGAHHFADVKNLFVLALIVLIVTIVPAIRYWHQLRQQHRRYVLVRPFQIGAVVPVILGALMAINFDEVFVTFHHILFRNSDWLFDPVTDPVINVLPEDFFLACFIVALLLFEIVMGIGIWRGKQDSRR</sequence>
<accession>A0A0R2N1P8</accession>
<proteinExistence type="predicted"/>
<feature type="transmembrane region" description="Helical" evidence="1">
    <location>
        <begin position="58"/>
        <end position="76"/>
    </location>
</feature>
<organism evidence="2 3">
    <name type="scientific">Lacticaseibacillus saniviri JCM 17471 = DSM 24301</name>
    <dbReference type="NCBI Taxonomy" id="1293598"/>
    <lineage>
        <taxon>Bacteria</taxon>
        <taxon>Bacillati</taxon>
        <taxon>Bacillota</taxon>
        <taxon>Bacilli</taxon>
        <taxon>Lactobacillales</taxon>
        <taxon>Lactobacillaceae</taxon>
        <taxon>Lacticaseibacillus</taxon>
    </lineage>
</organism>
<feature type="transmembrane region" description="Helical" evidence="1">
    <location>
        <begin position="144"/>
        <end position="165"/>
    </location>
</feature>
<dbReference type="Proteomes" id="UP000050969">
    <property type="component" value="Unassembled WGS sequence"/>
</dbReference>
<dbReference type="PATRIC" id="fig|1293598.4.peg.1801"/>
<feature type="transmembrane region" description="Helical" evidence="1">
    <location>
        <begin position="21"/>
        <end position="38"/>
    </location>
</feature>
<protein>
    <recommendedName>
        <fullName evidence="4">Integral membrane protein</fullName>
    </recommendedName>
</protein>
<dbReference type="InterPro" id="IPR010178">
    <property type="entry name" value="Lit"/>
</dbReference>
<evidence type="ECO:0000256" key="1">
    <source>
        <dbReference type="SAM" id="Phobius"/>
    </source>
</evidence>
<keyword evidence="3" id="KW-1185">Reference proteome</keyword>
<comment type="caution">
    <text evidence="2">The sequence shown here is derived from an EMBL/GenBank/DDBJ whole genome shotgun (WGS) entry which is preliminary data.</text>
</comment>